<dbReference type="Proteomes" id="UP001499863">
    <property type="component" value="Unassembled WGS sequence"/>
</dbReference>
<organism evidence="2 3">
    <name type="scientific">Kitasatospora putterlickiae</name>
    <dbReference type="NCBI Taxonomy" id="221725"/>
    <lineage>
        <taxon>Bacteria</taxon>
        <taxon>Bacillati</taxon>
        <taxon>Actinomycetota</taxon>
        <taxon>Actinomycetes</taxon>
        <taxon>Kitasatosporales</taxon>
        <taxon>Streptomycetaceae</taxon>
        <taxon>Kitasatospora</taxon>
    </lineage>
</organism>
<evidence type="ECO:0000256" key="1">
    <source>
        <dbReference type="SAM" id="SignalP"/>
    </source>
</evidence>
<accession>A0ABP4IRL3</accession>
<comment type="caution">
    <text evidence="2">The sequence shown here is derived from an EMBL/GenBank/DDBJ whole genome shotgun (WGS) entry which is preliminary data.</text>
</comment>
<sequence>MSTVNRTRATRGRHPVAPALAAALLLAGTAGPASAAPAGAPAHRVLPPGYCDPGNDNPERFVEQFSMTDPTGLHWWTMRLLCGVDTQWGLRHIDDGHAPLPPGQTLQVPELIHCVRNVATAAVPTVNPVNSNWVYTWNNTSPHADPGRRTWIVVVNPAFGTVTTAYNAGPGNEHTPFWECLL</sequence>
<keyword evidence="1" id="KW-0732">Signal</keyword>
<evidence type="ECO:0000313" key="2">
    <source>
        <dbReference type="EMBL" id="GAA1397190.1"/>
    </source>
</evidence>
<name>A0ABP4IRL3_9ACTN</name>
<evidence type="ECO:0000313" key="3">
    <source>
        <dbReference type="Proteomes" id="UP001499863"/>
    </source>
</evidence>
<feature type="chain" id="PRO_5045789830" description="Secreted protein" evidence="1">
    <location>
        <begin position="36"/>
        <end position="182"/>
    </location>
</feature>
<keyword evidence="3" id="KW-1185">Reference proteome</keyword>
<protein>
    <recommendedName>
        <fullName evidence="4">Secreted protein</fullName>
    </recommendedName>
</protein>
<evidence type="ECO:0008006" key="4">
    <source>
        <dbReference type="Google" id="ProtNLM"/>
    </source>
</evidence>
<proteinExistence type="predicted"/>
<dbReference type="RefSeq" id="WP_344335932.1">
    <property type="nucleotide sequence ID" value="NZ_BAAAKJ010000186.1"/>
</dbReference>
<dbReference type="EMBL" id="BAAAKJ010000186">
    <property type="protein sequence ID" value="GAA1397190.1"/>
    <property type="molecule type" value="Genomic_DNA"/>
</dbReference>
<gene>
    <name evidence="2" type="ORF">GCM10009639_34240</name>
</gene>
<feature type="signal peptide" evidence="1">
    <location>
        <begin position="1"/>
        <end position="35"/>
    </location>
</feature>
<reference evidence="3" key="1">
    <citation type="journal article" date="2019" name="Int. J. Syst. Evol. Microbiol.">
        <title>The Global Catalogue of Microorganisms (GCM) 10K type strain sequencing project: providing services to taxonomists for standard genome sequencing and annotation.</title>
        <authorList>
            <consortium name="The Broad Institute Genomics Platform"/>
            <consortium name="The Broad Institute Genome Sequencing Center for Infectious Disease"/>
            <person name="Wu L."/>
            <person name="Ma J."/>
        </authorList>
    </citation>
    <scope>NUCLEOTIDE SEQUENCE [LARGE SCALE GENOMIC DNA]</scope>
    <source>
        <strain evidence="3">JCM 12393</strain>
    </source>
</reference>